<dbReference type="Proteomes" id="UP000287033">
    <property type="component" value="Unassembled WGS sequence"/>
</dbReference>
<evidence type="ECO:0000256" key="4">
    <source>
        <dbReference type="ARBA" id="ARBA00022656"/>
    </source>
</evidence>
<dbReference type="AlphaFoldDB" id="A0A401RN52"/>
<comment type="similarity">
    <text evidence="2 10">Belongs to the Arg-specific ADP-ribosyltransferase family.</text>
</comment>
<proteinExistence type="inferred from homology"/>
<evidence type="ECO:0000256" key="3">
    <source>
        <dbReference type="ARBA" id="ARBA00022525"/>
    </source>
</evidence>
<accession>A0A401RN52</accession>
<dbReference type="Gene3D" id="3.90.176.10">
    <property type="entry name" value="Toxin ADP-ribosyltransferase, Chain A, domain 1"/>
    <property type="match status" value="1"/>
</dbReference>
<keyword evidence="7" id="KW-0548">Nucleotidyltransferase</keyword>
<keyword evidence="8" id="KW-0843">Virulence</keyword>
<comment type="caution">
    <text evidence="11">The sequence shown here is derived from an EMBL/GenBank/DDBJ whole genome shotgun (WGS) entry which is preliminary data.</text>
</comment>
<dbReference type="OrthoDB" id="423533at2759"/>
<dbReference type="EMBL" id="BEZZ01001563">
    <property type="protein sequence ID" value="GCC19520.1"/>
    <property type="molecule type" value="Genomic_DNA"/>
</dbReference>
<evidence type="ECO:0000256" key="5">
    <source>
        <dbReference type="ARBA" id="ARBA00022676"/>
    </source>
</evidence>
<evidence type="ECO:0000256" key="1">
    <source>
        <dbReference type="ARBA" id="ARBA00004613"/>
    </source>
</evidence>
<dbReference type="PROSITE" id="PS51996">
    <property type="entry name" value="TR_MART"/>
    <property type="match status" value="1"/>
</dbReference>
<name>A0A401RN52_CHIPU</name>
<dbReference type="InterPro" id="IPR050999">
    <property type="entry name" value="ADP-ribosyltransferase_ARG"/>
</dbReference>
<comment type="catalytic activity">
    <reaction evidence="9 10">
        <text>L-arginyl-[protein] + NAD(+) = N(omega)-(ADP-D-ribosyl)-L-arginyl-[protein] + nicotinamide + H(+)</text>
        <dbReference type="Rhea" id="RHEA:19149"/>
        <dbReference type="Rhea" id="RHEA-COMP:10532"/>
        <dbReference type="Rhea" id="RHEA-COMP:15087"/>
        <dbReference type="ChEBI" id="CHEBI:15378"/>
        <dbReference type="ChEBI" id="CHEBI:17154"/>
        <dbReference type="ChEBI" id="CHEBI:29965"/>
        <dbReference type="ChEBI" id="CHEBI:57540"/>
        <dbReference type="ChEBI" id="CHEBI:142554"/>
        <dbReference type="EC" id="2.4.2.31"/>
    </reaction>
</comment>
<keyword evidence="10" id="KW-0521">NADP</keyword>
<evidence type="ECO:0000256" key="8">
    <source>
        <dbReference type="ARBA" id="ARBA00023026"/>
    </source>
</evidence>
<reference evidence="11 12" key="1">
    <citation type="journal article" date="2018" name="Nat. Ecol. Evol.">
        <title>Shark genomes provide insights into elasmobranch evolution and the origin of vertebrates.</title>
        <authorList>
            <person name="Hara Y"/>
            <person name="Yamaguchi K"/>
            <person name="Onimaru K"/>
            <person name="Kadota M"/>
            <person name="Koyanagi M"/>
            <person name="Keeley SD"/>
            <person name="Tatsumi K"/>
            <person name="Tanaka K"/>
            <person name="Motone F"/>
            <person name="Kageyama Y"/>
            <person name="Nozu R"/>
            <person name="Adachi N"/>
            <person name="Nishimura O"/>
            <person name="Nakagawa R"/>
            <person name="Tanegashima C"/>
            <person name="Kiyatake I"/>
            <person name="Matsumoto R"/>
            <person name="Murakumo K"/>
            <person name="Nishida K"/>
            <person name="Terakita A"/>
            <person name="Kuratani S"/>
            <person name="Sato K"/>
            <person name="Hyodo S Kuraku.S."/>
        </authorList>
    </citation>
    <scope>NUCLEOTIDE SEQUENCE [LARGE SCALE GENOMIC DNA]</scope>
</reference>
<dbReference type="PANTHER" id="PTHR10339:SF25">
    <property type="entry name" value="SECRETED EXOENZYME S"/>
    <property type="match status" value="1"/>
</dbReference>
<organism evidence="11 12">
    <name type="scientific">Chiloscyllium punctatum</name>
    <name type="common">Brownbanded bambooshark</name>
    <name type="synonym">Hemiscyllium punctatum</name>
    <dbReference type="NCBI Taxonomy" id="137246"/>
    <lineage>
        <taxon>Eukaryota</taxon>
        <taxon>Metazoa</taxon>
        <taxon>Chordata</taxon>
        <taxon>Craniata</taxon>
        <taxon>Vertebrata</taxon>
        <taxon>Chondrichthyes</taxon>
        <taxon>Elasmobranchii</taxon>
        <taxon>Galeomorphii</taxon>
        <taxon>Galeoidea</taxon>
        <taxon>Orectolobiformes</taxon>
        <taxon>Hemiscylliidae</taxon>
        <taxon>Chiloscyllium</taxon>
    </lineage>
</organism>
<keyword evidence="10" id="KW-0520">NAD</keyword>
<evidence type="ECO:0000313" key="11">
    <source>
        <dbReference type="EMBL" id="GCC19520.1"/>
    </source>
</evidence>
<dbReference type="GO" id="GO:0003950">
    <property type="term" value="F:NAD+ poly-ADP-ribosyltransferase activity"/>
    <property type="evidence" value="ECO:0007669"/>
    <property type="project" value="TreeGrafter"/>
</dbReference>
<comment type="subcellular location">
    <subcellularLocation>
        <location evidence="1">Secreted</location>
    </subcellularLocation>
</comment>
<evidence type="ECO:0000256" key="9">
    <source>
        <dbReference type="ARBA" id="ARBA00047597"/>
    </source>
</evidence>
<dbReference type="Pfam" id="PF01129">
    <property type="entry name" value="ART"/>
    <property type="match status" value="1"/>
</dbReference>
<evidence type="ECO:0000256" key="6">
    <source>
        <dbReference type="ARBA" id="ARBA00022679"/>
    </source>
</evidence>
<dbReference type="PRINTS" id="PR00970">
    <property type="entry name" value="RIBTRNSFRASE"/>
</dbReference>
<gene>
    <name evidence="11" type="ORF">chiPu_0018404</name>
</gene>
<dbReference type="PANTHER" id="PTHR10339">
    <property type="entry name" value="ADP-RIBOSYLTRANSFERASE"/>
    <property type="match status" value="1"/>
</dbReference>
<dbReference type="EC" id="2.4.2.31" evidence="10"/>
<dbReference type="GO" id="GO:0090729">
    <property type="term" value="F:toxin activity"/>
    <property type="evidence" value="ECO:0007669"/>
    <property type="project" value="UniProtKB-KW"/>
</dbReference>
<feature type="non-terminal residue" evidence="11">
    <location>
        <position position="1"/>
    </location>
</feature>
<dbReference type="GO" id="GO:0005576">
    <property type="term" value="C:extracellular region"/>
    <property type="evidence" value="ECO:0007669"/>
    <property type="project" value="UniProtKB-SubCell"/>
</dbReference>
<protein>
    <recommendedName>
        <fullName evidence="10">NAD(P)(+)--arginine ADP-ribosyltransferase</fullName>
        <ecNumber evidence="10">2.4.2.31</ecNumber>
    </recommendedName>
    <alternativeName>
        <fullName evidence="10">Mono(ADP-ribosyl)transferase</fullName>
    </alternativeName>
</protein>
<evidence type="ECO:0000313" key="12">
    <source>
        <dbReference type="Proteomes" id="UP000287033"/>
    </source>
</evidence>
<dbReference type="GO" id="GO:0106274">
    <property type="term" value="F:NAD+-protein-arginine ADP-ribosyltransferase activity"/>
    <property type="evidence" value="ECO:0007669"/>
    <property type="project" value="UniProtKB-EC"/>
</dbReference>
<evidence type="ECO:0000256" key="10">
    <source>
        <dbReference type="RuleBase" id="RU361228"/>
    </source>
</evidence>
<dbReference type="GO" id="GO:0016779">
    <property type="term" value="F:nucleotidyltransferase activity"/>
    <property type="evidence" value="ECO:0007669"/>
    <property type="project" value="UniProtKB-KW"/>
</dbReference>
<evidence type="ECO:0000256" key="2">
    <source>
        <dbReference type="ARBA" id="ARBA00009558"/>
    </source>
</evidence>
<keyword evidence="6 10" id="KW-0808">Transferase</keyword>
<keyword evidence="3" id="KW-0964">Secreted</keyword>
<keyword evidence="5 10" id="KW-0328">Glycosyltransferase</keyword>
<keyword evidence="4" id="KW-0800">Toxin</keyword>
<keyword evidence="12" id="KW-1185">Reference proteome</keyword>
<sequence length="136" mass="15019">GIRKLAKGIEGSRMRFGSYTSSSLDEGVALDFIDNNTKWNTMFFISSRYGVRIEKYSCFSEEKEVLIPPYEVFQVGRITSRKYGNYIPLTGVDKQGIQVKLEIGDNGKLVVVPNEGTANSALGGLWILIAAACIVM</sequence>
<dbReference type="InterPro" id="IPR000768">
    <property type="entry name" value="ART"/>
</dbReference>
<dbReference type="SUPFAM" id="SSF56399">
    <property type="entry name" value="ADP-ribosylation"/>
    <property type="match status" value="1"/>
</dbReference>
<evidence type="ECO:0000256" key="7">
    <source>
        <dbReference type="ARBA" id="ARBA00022695"/>
    </source>
</evidence>